<dbReference type="SUPFAM" id="SSF49899">
    <property type="entry name" value="Concanavalin A-like lectins/glucanases"/>
    <property type="match status" value="1"/>
</dbReference>
<comment type="function">
    <text evidence="6">Neurotoxin that produces dose-dependent hypolocomotion and hyperalgesia in mice. May directly act on the central nervous system, as it is 6500-fold more potent when administered intracerebroventricularly than intraperitoneal.</text>
</comment>
<dbReference type="InterPro" id="IPR050143">
    <property type="entry name" value="TRIM/RBCC"/>
</dbReference>
<dbReference type="CDD" id="cd12888">
    <property type="entry name" value="SPRY_PRY_TRIM7_like"/>
    <property type="match status" value="1"/>
</dbReference>
<dbReference type="InterPro" id="IPR017907">
    <property type="entry name" value="Znf_RING_CS"/>
</dbReference>
<dbReference type="CDD" id="cd19762">
    <property type="entry name" value="Bbox2_TRIM7-like"/>
    <property type="match status" value="1"/>
</dbReference>
<dbReference type="InterPro" id="IPR001841">
    <property type="entry name" value="Znf_RING"/>
</dbReference>
<dbReference type="InterPro" id="IPR013083">
    <property type="entry name" value="Znf_RING/FYVE/PHD"/>
</dbReference>
<comment type="similarity">
    <text evidence="1">Belongs to the ohanin/vespryn family.</text>
</comment>
<dbReference type="Proteomes" id="UP001652642">
    <property type="component" value="Chromosome 2"/>
</dbReference>
<keyword evidence="2" id="KW-0528">Neurotoxin</keyword>
<dbReference type="SUPFAM" id="SSF57845">
    <property type="entry name" value="B-box zinc-binding domain"/>
    <property type="match status" value="1"/>
</dbReference>
<reference evidence="12" key="1">
    <citation type="submission" date="2025-05" db="UniProtKB">
        <authorList>
            <consortium name="RefSeq"/>
        </authorList>
    </citation>
    <scope>NUCLEOTIDE SEQUENCE [LARGE SCALE GENOMIC DNA]</scope>
</reference>
<dbReference type="PROSITE" id="PS50089">
    <property type="entry name" value="ZF_RING_2"/>
    <property type="match status" value="1"/>
</dbReference>
<evidence type="ECO:0000256" key="2">
    <source>
        <dbReference type="ARBA" id="ARBA00022699"/>
    </source>
</evidence>
<dbReference type="RefSeq" id="XP_072844839.1">
    <property type="nucleotide sequence ID" value="XM_072988738.1"/>
</dbReference>
<feature type="coiled-coil region" evidence="8">
    <location>
        <begin position="146"/>
        <end position="238"/>
    </location>
</feature>
<evidence type="ECO:0000256" key="3">
    <source>
        <dbReference type="ARBA" id="ARBA00022723"/>
    </source>
</evidence>
<dbReference type="Gene3D" id="2.60.120.920">
    <property type="match status" value="1"/>
</dbReference>
<dbReference type="InterPro" id="IPR000315">
    <property type="entry name" value="Znf_B-box"/>
</dbReference>
<dbReference type="SMART" id="SM00589">
    <property type="entry name" value="PRY"/>
    <property type="match status" value="1"/>
</dbReference>
<dbReference type="Pfam" id="PF15227">
    <property type="entry name" value="zf-C3HC4_4"/>
    <property type="match status" value="1"/>
</dbReference>
<evidence type="ECO:0000259" key="11">
    <source>
        <dbReference type="PROSITE" id="PS50188"/>
    </source>
</evidence>
<dbReference type="CDD" id="cd16594">
    <property type="entry name" value="RING-HC_TRIM7-like_C-IV"/>
    <property type="match status" value="1"/>
</dbReference>
<evidence type="ECO:0000259" key="9">
    <source>
        <dbReference type="PROSITE" id="PS50089"/>
    </source>
</evidence>
<dbReference type="InterPro" id="IPR013320">
    <property type="entry name" value="ConA-like_dom_sf"/>
</dbReference>
<gene>
    <name evidence="13" type="primary">LOC110070356</name>
</gene>
<dbReference type="InterPro" id="IPR006574">
    <property type="entry name" value="PRY"/>
</dbReference>
<proteinExistence type="inferred from homology"/>
<organism evidence="12 13">
    <name type="scientific">Pogona vitticeps</name>
    <name type="common">central bearded dragon</name>
    <dbReference type="NCBI Taxonomy" id="103695"/>
    <lineage>
        <taxon>Eukaryota</taxon>
        <taxon>Metazoa</taxon>
        <taxon>Chordata</taxon>
        <taxon>Craniata</taxon>
        <taxon>Vertebrata</taxon>
        <taxon>Euteleostomi</taxon>
        <taxon>Lepidosauria</taxon>
        <taxon>Squamata</taxon>
        <taxon>Bifurcata</taxon>
        <taxon>Unidentata</taxon>
        <taxon>Episquamata</taxon>
        <taxon>Toxicofera</taxon>
        <taxon>Iguania</taxon>
        <taxon>Acrodonta</taxon>
        <taxon>Agamidae</taxon>
        <taxon>Amphibolurinae</taxon>
        <taxon>Pogona</taxon>
    </lineage>
</organism>
<evidence type="ECO:0000256" key="8">
    <source>
        <dbReference type="SAM" id="Coils"/>
    </source>
</evidence>
<accession>A0ABM5FHF8</accession>
<dbReference type="Pfam" id="PF13765">
    <property type="entry name" value="PRY"/>
    <property type="match status" value="1"/>
</dbReference>
<evidence type="ECO:0000256" key="7">
    <source>
        <dbReference type="PROSITE-ProRule" id="PRU00024"/>
    </source>
</evidence>
<keyword evidence="8" id="KW-0175">Coiled coil</keyword>
<name>A0ABM5FHF8_9SAUR</name>
<dbReference type="Gene3D" id="3.30.40.10">
    <property type="entry name" value="Zinc/RING finger domain, C3HC4 (zinc finger)"/>
    <property type="match status" value="1"/>
</dbReference>
<evidence type="ECO:0000256" key="4">
    <source>
        <dbReference type="ARBA" id="ARBA00022771"/>
    </source>
</evidence>
<keyword evidence="5" id="KW-0862">Zinc</keyword>
<evidence type="ECO:0000259" key="10">
    <source>
        <dbReference type="PROSITE" id="PS50119"/>
    </source>
</evidence>
<feature type="domain" description="RING-type" evidence="9">
    <location>
        <begin position="15"/>
        <end position="57"/>
    </location>
</feature>
<feature type="domain" description="B30.2/SPRY" evidence="11">
    <location>
        <begin position="289"/>
        <end position="478"/>
    </location>
</feature>
<sequence length="478" mass="54639">MATAAVQGLCEEATCSICLEYFKDPVTIECGHNFCRACLTQCWEGSGDQELTCPQCREKVRRHLISNRQLANVVELTKELHLEAGKRTEGKGGACGKHQEPLKLFCKDDEAPICMVCKWSKEHQDHQVVPLEEVVQDYKDLISSHLKLLEEERAKILTYIAKTEEESLDLLKQTEAEMKKTKEQFRELSSFLKEQEKLLLAHLEEVEKEIARKREEHLARLSEELSSLGGLIREMEEKHQQPPGELLQDVRNLLQRDENKEPFQNPVAFPPELKWEIWDVREMNQFLAEMMKQFRDSLLPGSQLQKANVTLDPKTAHPWLFLSEDHKSVRYGDREQSLPDNPERFNSKLFVLGYGGFFAGRHYWEVTVGRGGNWAVGVARKSVQRKAPLECKIEEGIWAFRSWAGGYRVSDLSVETSLPLSDKLRRIRVSLNYEGGQVSFHDADTGSHLYTFSGASFSGETLFPFFRVGGRGPLTISP</sequence>
<dbReference type="PROSITE" id="PS50188">
    <property type="entry name" value="B302_SPRY"/>
    <property type="match status" value="1"/>
</dbReference>
<evidence type="ECO:0000256" key="5">
    <source>
        <dbReference type="ARBA" id="ARBA00022833"/>
    </source>
</evidence>
<evidence type="ECO:0000313" key="13">
    <source>
        <dbReference type="RefSeq" id="XP_072844839.1"/>
    </source>
</evidence>
<dbReference type="SMART" id="SM00336">
    <property type="entry name" value="BBOX"/>
    <property type="match status" value="1"/>
</dbReference>
<evidence type="ECO:0000313" key="12">
    <source>
        <dbReference type="Proteomes" id="UP001652642"/>
    </source>
</evidence>
<dbReference type="InterPro" id="IPR003877">
    <property type="entry name" value="SPRY_dom"/>
</dbReference>
<dbReference type="PANTHER" id="PTHR24103">
    <property type="entry name" value="E3 UBIQUITIN-PROTEIN LIGASE TRIM"/>
    <property type="match status" value="1"/>
</dbReference>
<evidence type="ECO:0000256" key="1">
    <source>
        <dbReference type="ARBA" id="ARBA00009651"/>
    </source>
</evidence>
<dbReference type="PROSITE" id="PS50119">
    <property type="entry name" value="ZF_BBOX"/>
    <property type="match status" value="1"/>
</dbReference>
<dbReference type="SMART" id="SM00184">
    <property type="entry name" value="RING"/>
    <property type="match status" value="1"/>
</dbReference>
<dbReference type="PROSITE" id="PS00518">
    <property type="entry name" value="ZF_RING_1"/>
    <property type="match status" value="1"/>
</dbReference>
<dbReference type="InterPro" id="IPR043136">
    <property type="entry name" value="B30.2/SPRY_sf"/>
</dbReference>
<keyword evidence="4 7" id="KW-0863">Zinc-finger</keyword>
<dbReference type="Pfam" id="PF00622">
    <property type="entry name" value="SPRY"/>
    <property type="match status" value="1"/>
</dbReference>
<dbReference type="PRINTS" id="PR01407">
    <property type="entry name" value="BUTYPHLNCDUF"/>
</dbReference>
<dbReference type="Gene3D" id="3.30.160.60">
    <property type="entry name" value="Classic Zinc Finger"/>
    <property type="match status" value="1"/>
</dbReference>
<dbReference type="SUPFAM" id="SSF57850">
    <property type="entry name" value="RING/U-box"/>
    <property type="match status" value="1"/>
</dbReference>
<feature type="domain" description="B box-type" evidence="10">
    <location>
        <begin position="90"/>
        <end position="131"/>
    </location>
</feature>
<dbReference type="InterPro" id="IPR003879">
    <property type="entry name" value="Butyrophylin_SPRY"/>
</dbReference>
<dbReference type="GeneID" id="110070356"/>
<dbReference type="SMART" id="SM00449">
    <property type="entry name" value="SPRY"/>
    <property type="match status" value="1"/>
</dbReference>
<evidence type="ECO:0000256" key="6">
    <source>
        <dbReference type="ARBA" id="ARBA00034460"/>
    </source>
</evidence>
<dbReference type="InterPro" id="IPR001870">
    <property type="entry name" value="B30.2/SPRY"/>
</dbReference>
<dbReference type="Pfam" id="PF00643">
    <property type="entry name" value="zf-B_box"/>
    <property type="match status" value="1"/>
</dbReference>
<reference evidence="13" key="2">
    <citation type="submission" date="2025-08" db="UniProtKB">
        <authorList>
            <consortium name="RefSeq"/>
        </authorList>
    </citation>
    <scope>IDENTIFICATION</scope>
</reference>
<keyword evidence="2" id="KW-0800">Toxin</keyword>
<keyword evidence="12" id="KW-1185">Reference proteome</keyword>
<protein>
    <submittedName>
        <fullName evidence="13">Zinc finger protein RFP-like</fullName>
    </submittedName>
</protein>
<keyword evidence="3" id="KW-0479">Metal-binding</keyword>